<sequence length="179" mass="20327">MIIPGPIIALLTFPGVIVHEFAHKLFCDIFNVPVYYVNYFIPLSDQAGRVIHKNTDNFWTLFFISVAPLIVNSLLCMLFTFPFASTYFLGTDTVWYSNSTILNILITWLGYSIGFHAIPSNQDVKNLDKYAKNEFRQILIGLVQGLAYFSNLFGFIPAGLYALYISTLLPDILLTNFTF</sequence>
<dbReference type="KEGG" id="dpb:BABL1_gene_592"/>
<feature type="transmembrane region" description="Helical" evidence="1">
    <location>
        <begin position="101"/>
        <end position="118"/>
    </location>
</feature>
<dbReference type="STRING" id="673862.BABL1_gene_592"/>
<dbReference type="OrthoDB" id="258743at2"/>
<gene>
    <name evidence="2" type="ORF">BABL1_gene_592</name>
</gene>
<feature type="transmembrane region" description="Helical" evidence="1">
    <location>
        <begin position="139"/>
        <end position="164"/>
    </location>
</feature>
<keyword evidence="1" id="KW-0812">Transmembrane</keyword>
<organism evidence="2 3">
    <name type="scientific">Candidatus Babela massiliensis</name>
    <dbReference type="NCBI Taxonomy" id="673862"/>
    <lineage>
        <taxon>Bacteria</taxon>
        <taxon>Candidatus Babelota</taxon>
        <taxon>Candidatus Babeliae</taxon>
        <taxon>Candidatus Babeliales</taxon>
        <taxon>Candidatus Babeliaceae</taxon>
        <taxon>Candidatus Babela</taxon>
    </lineage>
</organism>
<keyword evidence="3" id="KW-1185">Reference proteome</keyword>
<dbReference type="eggNOG" id="ENOG502ZQ9V">
    <property type="taxonomic scope" value="Bacteria"/>
</dbReference>
<evidence type="ECO:0000313" key="3">
    <source>
        <dbReference type="Proteomes" id="UP000018769"/>
    </source>
</evidence>
<protein>
    <submittedName>
        <fullName evidence="2">Membrane associated metal-dependent protease</fullName>
    </submittedName>
</protein>
<evidence type="ECO:0000256" key="1">
    <source>
        <dbReference type="SAM" id="Phobius"/>
    </source>
</evidence>
<keyword evidence="1" id="KW-0472">Membrane</keyword>
<name>V6DFS8_9BACT</name>
<keyword evidence="2" id="KW-0378">Hydrolase</keyword>
<reference evidence="2 3" key="1">
    <citation type="journal article" date="2015" name="Biol. Direct">
        <title>Babela massiliensis, a representative of a widespread bacterial phylum with unusual adaptations to parasitism in amoebae.</title>
        <authorList>
            <person name="Pagnier I."/>
            <person name="Yutin N."/>
            <person name="Croce O."/>
            <person name="Makarova K.S."/>
            <person name="Wolf Y.I."/>
            <person name="Benamar S."/>
            <person name="Raoult D."/>
            <person name="Koonin E.V."/>
            <person name="La Scola B."/>
        </authorList>
    </citation>
    <scope>NUCLEOTIDE SEQUENCE [LARGE SCALE GENOMIC DNA]</scope>
    <source>
        <strain evidence="3">BABL1</strain>
    </source>
</reference>
<accession>V6DFS8</accession>
<dbReference type="Proteomes" id="UP000018769">
    <property type="component" value="Chromosome I"/>
</dbReference>
<feature type="transmembrane region" description="Helical" evidence="1">
    <location>
        <begin position="58"/>
        <end position="81"/>
    </location>
</feature>
<proteinExistence type="predicted"/>
<keyword evidence="2" id="KW-0645">Protease</keyword>
<dbReference type="GO" id="GO:0008233">
    <property type="term" value="F:peptidase activity"/>
    <property type="evidence" value="ECO:0007669"/>
    <property type="project" value="UniProtKB-KW"/>
</dbReference>
<dbReference type="AlphaFoldDB" id="V6DFS8"/>
<evidence type="ECO:0000313" key="2">
    <source>
        <dbReference type="EMBL" id="CDK30425.1"/>
    </source>
</evidence>
<dbReference type="EMBL" id="HG793133">
    <property type="protein sequence ID" value="CDK30425.1"/>
    <property type="molecule type" value="Genomic_DNA"/>
</dbReference>
<keyword evidence="1" id="KW-1133">Transmembrane helix</keyword>
<dbReference type="RefSeq" id="WP_023791530.1">
    <property type="nucleotide sequence ID" value="NC_023003.1"/>
</dbReference>
<dbReference type="GO" id="GO:0006508">
    <property type="term" value="P:proteolysis"/>
    <property type="evidence" value="ECO:0007669"/>
    <property type="project" value="UniProtKB-KW"/>
</dbReference>
<dbReference type="HOGENOM" id="CLU_112761_0_0_7"/>